<dbReference type="AlphaFoldDB" id="A0A6P2CYA6"/>
<keyword evidence="2" id="KW-1185">Reference proteome</keyword>
<evidence type="ECO:0000313" key="1">
    <source>
        <dbReference type="EMBL" id="VTR93366.1"/>
    </source>
</evidence>
<evidence type="ECO:0000313" key="2">
    <source>
        <dbReference type="Proteomes" id="UP000464178"/>
    </source>
</evidence>
<reference evidence="1 2" key="1">
    <citation type="submission" date="2019-05" db="EMBL/GenBank/DDBJ databases">
        <authorList>
            <consortium name="Science for Life Laboratories"/>
        </authorList>
    </citation>
    <scope>NUCLEOTIDE SEQUENCE [LARGE SCALE GENOMIC DNA]</scope>
    <source>
        <strain evidence="1">Soil9</strain>
    </source>
</reference>
<accession>A0A6P2CYA6</accession>
<gene>
    <name evidence="1" type="ORF">SOIL9_43480</name>
</gene>
<dbReference type="Proteomes" id="UP000464178">
    <property type="component" value="Chromosome"/>
</dbReference>
<dbReference type="Pfam" id="PF22014">
    <property type="entry name" value="DUF6932"/>
    <property type="match status" value="1"/>
</dbReference>
<organism evidence="1 2">
    <name type="scientific">Gemmata massiliana</name>
    <dbReference type="NCBI Taxonomy" id="1210884"/>
    <lineage>
        <taxon>Bacteria</taxon>
        <taxon>Pseudomonadati</taxon>
        <taxon>Planctomycetota</taxon>
        <taxon>Planctomycetia</taxon>
        <taxon>Gemmatales</taxon>
        <taxon>Gemmataceae</taxon>
        <taxon>Gemmata</taxon>
    </lineage>
</organism>
<sequence>MIPVFDPGGNLPPGVHETTWDIFVARFGTNERRRRLLSGLKRALDSLKRAGCIRAYIDGSFVTAKDQPGDFDACWDPVGVNGALLDPVLLNFANGRQLQKIVFYGELFPSHWPAAPAGRRFIEFFQTDKNTGDPKGIVALNVQELP</sequence>
<proteinExistence type="predicted"/>
<dbReference type="InterPro" id="IPR053860">
    <property type="entry name" value="DUF6932"/>
</dbReference>
<dbReference type="RefSeq" id="WP_162668102.1">
    <property type="nucleotide sequence ID" value="NZ_LR593886.1"/>
</dbReference>
<protein>
    <submittedName>
        <fullName evidence="1">Uncharacterized protein</fullName>
    </submittedName>
</protein>
<dbReference type="EMBL" id="LR593886">
    <property type="protein sequence ID" value="VTR93366.1"/>
    <property type="molecule type" value="Genomic_DNA"/>
</dbReference>
<dbReference type="KEGG" id="gms:SOIL9_43480"/>
<name>A0A6P2CYA6_9BACT</name>